<organism evidence="2 3">
    <name type="scientific">Methyloceanibacter marginalis</name>
    <dbReference type="NCBI Taxonomy" id="1774971"/>
    <lineage>
        <taxon>Bacteria</taxon>
        <taxon>Pseudomonadati</taxon>
        <taxon>Pseudomonadota</taxon>
        <taxon>Alphaproteobacteria</taxon>
        <taxon>Hyphomicrobiales</taxon>
        <taxon>Hyphomicrobiaceae</taxon>
        <taxon>Methyloceanibacter</taxon>
    </lineage>
</organism>
<evidence type="ECO:0000313" key="2">
    <source>
        <dbReference type="EMBL" id="ODS03992.1"/>
    </source>
</evidence>
<dbReference type="EMBL" id="LPWD01000028">
    <property type="protein sequence ID" value="ODS03992.1"/>
    <property type="molecule type" value="Genomic_DNA"/>
</dbReference>
<keyword evidence="3" id="KW-1185">Reference proteome</keyword>
<comment type="caution">
    <text evidence="2">The sequence shown here is derived from an EMBL/GenBank/DDBJ whole genome shotgun (WGS) entry which is preliminary data.</text>
</comment>
<reference evidence="2 3" key="1">
    <citation type="journal article" date="2016" name="Environ. Microbiol.">
        <title>New Methyloceanibacter diversity from North Sea sediments includes methanotroph containing solely the soluble methane monooxygenase.</title>
        <authorList>
            <person name="Vekeman B."/>
            <person name="Kerckhof F.M."/>
            <person name="Cremers G."/>
            <person name="de Vos P."/>
            <person name="Vandamme P."/>
            <person name="Boon N."/>
            <person name="Op den Camp H.J."/>
            <person name="Heylen K."/>
        </authorList>
    </citation>
    <scope>NUCLEOTIDE SEQUENCE [LARGE SCALE GENOMIC DNA]</scope>
    <source>
        <strain evidence="2 3">R-67177</strain>
    </source>
</reference>
<protein>
    <submittedName>
        <fullName evidence="2">Uncharacterized protein</fullName>
    </submittedName>
</protein>
<dbReference type="AlphaFoldDB" id="A0A1E3WEQ0"/>
<evidence type="ECO:0000256" key="1">
    <source>
        <dbReference type="SAM" id="MobiDB-lite"/>
    </source>
</evidence>
<gene>
    <name evidence="2" type="ORF">AUC71_06615</name>
</gene>
<proteinExistence type="predicted"/>
<accession>A0A1E3WEQ0</accession>
<feature type="compositionally biased region" description="Acidic residues" evidence="1">
    <location>
        <begin position="50"/>
        <end position="60"/>
    </location>
</feature>
<name>A0A1E3WEQ0_9HYPH</name>
<dbReference type="Proteomes" id="UP000095042">
    <property type="component" value="Unassembled WGS sequence"/>
</dbReference>
<feature type="region of interest" description="Disordered" evidence="1">
    <location>
        <begin position="50"/>
        <end position="89"/>
    </location>
</feature>
<evidence type="ECO:0000313" key="3">
    <source>
        <dbReference type="Proteomes" id="UP000095042"/>
    </source>
</evidence>
<sequence>MEAEMRHLILKIGLASVCALGFIGLNQPAKAFSPPALDEARPLVIHVQDMEDEAVDEDLQSEIYPPGSGEDAEDEAGGKEEAGDKEEEE</sequence>